<dbReference type="GO" id="GO:0033585">
    <property type="term" value="P:L-phenylalanine biosynthetic process from chorismate via phenylpyruvate"/>
    <property type="evidence" value="ECO:0007669"/>
    <property type="project" value="TreeGrafter"/>
</dbReference>
<dbReference type="InterPro" id="IPR000796">
    <property type="entry name" value="Asp_trans"/>
</dbReference>
<dbReference type="NCBIfam" id="NF006719">
    <property type="entry name" value="PRK09257.1"/>
    <property type="match status" value="1"/>
</dbReference>
<comment type="cofactor">
    <cofactor evidence="1">
        <name>pyridoxal 5'-phosphate</name>
        <dbReference type="ChEBI" id="CHEBI:597326"/>
    </cofactor>
</comment>
<dbReference type="GO" id="GO:0004838">
    <property type="term" value="F:L-tyrosine-2-oxoglutarate transaminase activity"/>
    <property type="evidence" value="ECO:0007669"/>
    <property type="project" value="TreeGrafter"/>
</dbReference>
<organism evidence="8 9">
    <name type="scientific">Pseudomonas agarici</name>
    <dbReference type="NCBI Taxonomy" id="46677"/>
    <lineage>
        <taxon>Bacteria</taxon>
        <taxon>Pseudomonadati</taxon>
        <taxon>Pseudomonadota</taxon>
        <taxon>Gammaproteobacteria</taxon>
        <taxon>Pseudomonadales</taxon>
        <taxon>Pseudomonadaceae</taxon>
        <taxon>Pseudomonas</taxon>
    </lineage>
</organism>
<keyword evidence="9" id="KW-1185">Reference proteome</keyword>
<dbReference type="GO" id="GO:0030170">
    <property type="term" value="F:pyridoxal phosphate binding"/>
    <property type="evidence" value="ECO:0007669"/>
    <property type="project" value="InterPro"/>
</dbReference>
<dbReference type="PANTHER" id="PTHR11879:SF22">
    <property type="entry name" value="ASPARTATE AMINOTRANSFERASE, MITOCHONDRIAL"/>
    <property type="match status" value="1"/>
</dbReference>
<dbReference type="GO" id="GO:0042802">
    <property type="term" value="F:identical protein binding"/>
    <property type="evidence" value="ECO:0007669"/>
    <property type="project" value="TreeGrafter"/>
</dbReference>
<dbReference type="InterPro" id="IPR015424">
    <property type="entry name" value="PyrdxlP-dep_Trfase"/>
</dbReference>
<comment type="similarity">
    <text evidence="2">Belongs to the class-I pyridoxal-phosphate-dependent aminotransferase family.</text>
</comment>
<dbReference type="InterPro" id="IPR015422">
    <property type="entry name" value="PyrdxlP-dep_Trfase_small"/>
</dbReference>
<gene>
    <name evidence="8" type="ORF">AWM79_11635</name>
</gene>
<dbReference type="GO" id="GO:0005829">
    <property type="term" value="C:cytosol"/>
    <property type="evidence" value="ECO:0007669"/>
    <property type="project" value="TreeGrafter"/>
</dbReference>
<keyword evidence="4" id="KW-0032">Aminotransferase</keyword>
<evidence type="ECO:0000256" key="4">
    <source>
        <dbReference type="ARBA" id="ARBA00022576"/>
    </source>
</evidence>
<dbReference type="SUPFAM" id="SSF53383">
    <property type="entry name" value="PLP-dependent transferases"/>
    <property type="match status" value="1"/>
</dbReference>
<dbReference type="CDD" id="cd00609">
    <property type="entry name" value="AAT_like"/>
    <property type="match status" value="1"/>
</dbReference>
<dbReference type="EMBL" id="CP014135">
    <property type="protein sequence ID" value="AMB85919.1"/>
    <property type="molecule type" value="Genomic_DNA"/>
</dbReference>
<sequence>MLERLEVLPADPLLGLIELFQSDTRPSKMDLGVGVYKDPTGATPIMPSVKQAESVILETQQSKSYYSSEGNLRFLESAEELVFSDPGSLNNRISACQSIGGTGGLQLGAALSRKARSHQRIWVGTLTWPNHVAIFENAGLEVLTYDYYNPASHQVMFDNLMSAVKRSQPGDLFLMHACCHNPTGADLDHDQWKILAHLMLQYGVIPFIDSAYLGMGKSFKEDAWGLRLLVNTFPEALVAVSFSKNFGLYRERTGVLFALSPNASCKRAVDTQLRSVARATYSNPPDHGAEIVATILASPSLKAQWHSELTEAANHIREIRNRLASYENAGAIQLSHVKAQNGTFSLLSIDYDQVLKLRRDFGIYVPYSGRINVAGLQIETIDPFVSALHSL</sequence>
<dbReference type="Proteomes" id="UP000063229">
    <property type="component" value="Chromosome"/>
</dbReference>
<keyword evidence="6" id="KW-0663">Pyridoxal phosphate</keyword>
<evidence type="ECO:0000259" key="7">
    <source>
        <dbReference type="Pfam" id="PF00155"/>
    </source>
</evidence>
<evidence type="ECO:0000256" key="2">
    <source>
        <dbReference type="ARBA" id="ARBA00007441"/>
    </source>
</evidence>
<dbReference type="InterPro" id="IPR015421">
    <property type="entry name" value="PyrdxlP-dep_Trfase_major"/>
</dbReference>
<proteinExistence type="inferred from homology"/>
<accession>A0A0X1T231</accession>
<dbReference type="KEGG" id="pagb:AWM79_11635"/>
<feature type="domain" description="Aminotransferase class I/classII large" evidence="7">
    <location>
        <begin position="27"/>
        <end position="388"/>
    </location>
</feature>
<dbReference type="AlphaFoldDB" id="A0A0X1T231"/>
<dbReference type="STRING" id="46677.AWM79_11635"/>
<comment type="subunit">
    <text evidence="3">Homodimer.</text>
</comment>
<protein>
    <recommendedName>
        <fullName evidence="7">Aminotransferase class I/classII large domain-containing protein</fullName>
    </recommendedName>
</protein>
<name>A0A0X1T231_PSEAA</name>
<reference evidence="8 9" key="1">
    <citation type="submission" date="2016-01" db="EMBL/GenBank/DDBJ databases">
        <authorList>
            <person name="McClelland M."/>
            <person name="Jain A."/>
            <person name="Saraogi P."/>
            <person name="Mendelson R."/>
            <person name="Westerman R."/>
            <person name="SanMiguel P."/>
            <person name="Csonka L."/>
        </authorList>
    </citation>
    <scope>NUCLEOTIDE SEQUENCE [LARGE SCALE GENOMIC DNA]</scope>
    <source>
        <strain evidence="8 9">NCPPB 2472</strain>
    </source>
</reference>
<dbReference type="PANTHER" id="PTHR11879">
    <property type="entry name" value="ASPARTATE AMINOTRANSFERASE"/>
    <property type="match status" value="1"/>
</dbReference>
<evidence type="ECO:0000313" key="8">
    <source>
        <dbReference type="EMBL" id="AMB85919.1"/>
    </source>
</evidence>
<dbReference type="InterPro" id="IPR004839">
    <property type="entry name" value="Aminotransferase_I/II_large"/>
</dbReference>
<evidence type="ECO:0000256" key="1">
    <source>
        <dbReference type="ARBA" id="ARBA00001933"/>
    </source>
</evidence>
<dbReference type="RefSeq" id="WP_026013063.1">
    <property type="nucleotide sequence ID" value="NZ_CP014135.1"/>
</dbReference>
<evidence type="ECO:0000256" key="6">
    <source>
        <dbReference type="ARBA" id="ARBA00022898"/>
    </source>
</evidence>
<evidence type="ECO:0000256" key="5">
    <source>
        <dbReference type="ARBA" id="ARBA00022679"/>
    </source>
</evidence>
<evidence type="ECO:0000313" key="9">
    <source>
        <dbReference type="Proteomes" id="UP000063229"/>
    </source>
</evidence>
<dbReference type="Gene3D" id="3.40.640.10">
    <property type="entry name" value="Type I PLP-dependent aspartate aminotransferase-like (Major domain)"/>
    <property type="match status" value="1"/>
</dbReference>
<evidence type="ECO:0000256" key="3">
    <source>
        <dbReference type="ARBA" id="ARBA00011738"/>
    </source>
</evidence>
<dbReference type="Gene3D" id="3.90.1150.10">
    <property type="entry name" value="Aspartate Aminotransferase, domain 1"/>
    <property type="match status" value="1"/>
</dbReference>
<dbReference type="PRINTS" id="PR00799">
    <property type="entry name" value="TRANSAMINASE"/>
</dbReference>
<keyword evidence="5" id="KW-0808">Transferase</keyword>
<dbReference type="Pfam" id="PF00155">
    <property type="entry name" value="Aminotran_1_2"/>
    <property type="match status" value="1"/>
</dbReference>